<feature type="domain" description="Group II intron maturase-specific" evidence="1">
    <location>
        <begin position="25"/>
        <end position="73"/>
    </location>
</feature>
<proteinExistence type="predicted"/>
<protein>
    <recommendedName>
        <fullName evidence="1">Group II intron maturase-specific domain-containing protein</fullName>
    </recommendedName>
</protein>
<dbReference type="AlphaFoldDB" id="A0A1B7ZD43"/>
<gene>
    <name evidence="2" type="ORF">A9200_14335</name>
</gene>
<sequence length="131" mass="15209">MANTQTQAQAPCQENVAIVISGKATALKTHLRGWFNNFRLGNIGVKLKKLDEWLRNRLRFCIWHDWKKPERKRKNLIGLGIKQGQAYAWSSTRMGGWAVAQSPILRTTITEKRLRKRGYQSMLAYYLSVKF</sequence>
<accession>A0A1B7ZD43</accession>
<evidence type="ECO:0000313" key="2">
    <source>
        <dbReference type="EMBL" id="OBR41001.1"/>
    </source>
</evidence>
<dbReference type="InterPro" id="IPR013597">
    <property type="entry name" value="Mat_intron_G2"/>
</dbReference>
<dbReference type="RefSeq" id="WP_068483048.1">
    <property type="nucleotide sequence ID" value="NZ_CP018760.1"/>
</dbReference>
<keyword evidence="3" id="KW-1185">Reference proteome</keyword>
<comment type="caution">
    <text evidence="2">The sequence shown here is derived from an EMBL/GenBank/DDBJ whole genome shotgun (WGS) entry which is preliminary data.</text>
</comment>
<dbReference type="KEGG" id="mart:BTR34_16035"/>
<evidence type="ECO:0000313" key="3">
    <source>
        <dbReference type="Proteomes" id="UP000092164"/>
    </source>
</evidence>
<dbReference type="Pfam" id="PF08388">
    <property type="entry name" value="GIIM"/>
    <property type="match status" value="1"/>
</dbReference>
<dbReference type="Proteomes" id="UP000092164">
    <property type="component" value="Unassembled WGS sequence"/>
</dbReference>
<reference evidence="3" key="1">
    <citation type="submission" date="2016-06" db="EMBL/GenBank/DDBJ databases">
        <authorList>
            <person name="Zhan P."/>
        </authorList>
    </citation>
    <scope>NUCLEOTIDE SEQUENCE [LARGE SCALE GENOMIC DNA]</scope>
    <source>
        <strain evidence="3">T28</strain>
    </source>
</reference>
<organism evidence="2 3">
    <name type="scientific">Maribacter hydrothermalis</name>
    <dbReference type="NCBI Taxonomy" id="1836467"/>
    <lineage>
        <taxon>Bacteria</taxon>
        <taxon>Pseudomonadati</taxon>
        <taxon>Bacteroidota</taxon>
        <taxon>Flavobacteriia</taxon>
        <taxon>Flavobacteriales</taxon>
        <taxon>Flavobacteriaceae</taxon>
        <taxon>Maribacter</taxon>
    </lineage>
</organism>
<dbReference type="EMBL" id="LZFP01000004">
    <property type="protein sequence ID" value="OBR41001.1"/>
    <property type="molecule type" value="Genomic_DNA"/>
</dbReference>
<dbReference type="STRING" id="1836467.BTR34_16035"/>
<name>A0A1B7ZD43_9FLAO</name>
<evidence type="ECO:0000259" key="1">
    <source>
        <dbReference type="Pfam" id="PF08388"/>
    </source>
</evidence>